<comment type="caution">
    <text evidence="1">The sequence shown here is derived from an EMBL/GenBank/DDBJ whole genome shotgun (WGS) entry which is preliminary data.</text>
</comment>
<evidence type="ECO:0000313" key="2">
    <source>
        <dbReference type="Proteomes" id="UP000321337"/>
    </source>
</evidence>
<dbReference type="SUPFAM" id="SSF55874">
    <property type="entry name" value="ATPase domain of HSP90 chaperone/DNA topoisomerase II/histidine kinase"/>
    <property type="match status" value="1"/>
</dbReference>
<organism evidence="1 2">
    <name type="scientific">Sulfuriferula plumbiphila</name>
    <dbReference type="NCBI Taxonomy" id="171865"/>
    <lineage>
        <taxon>Bacteria</taxon>
        <taxon>Pseudomonadati</taxon>
        <taxon>Pseudomonadota</taxon>
        <taxon>Betaproteobacteria</taxon>
        <taxon>Nitrosomonadales</taxon>
        <taxon>Sulfuricellaceae</taxon>
        <taxon>Sulfuriferula</taxon>
    </lineage>
</organism>
<dbReference type="AlphaFoldDB" id="A0A512L9A9"/>
<dbReference type="InterPro" id="IPR036890">
    <property type="entry name" value="HATPase_C_sf"/>
</dbReference>
<reference evidence="1 2" key="1">
    <citation type="submission" date="2019-07" db="EMBL/GenBank/DDBJ databases">
        <title>Whole genome shotgun sequence of Thiobacillus plumbophilus NBRC 107929.</title>
        <authorList>
            <person name="Hosoyama A."/>
            <person name="Uohara A."/>
            <person name="Ohji S."/>
            <person name="Ichikawa N."/>
        </authorList>
    </citation>
    <scope>NUCLEOTIDE SEQUENCE [LARGE SCALE GENOMIC DNA]</scope>
    <source>
        <strain evidence="1 2">NBRC 107929</strain>
    </source>
</reference>
<keyword evidence="2" id="KW-1185">Reference proteome</keyword>
<dbReference type="Proteomes" id="UP000321337">
    <property type="component" value="Unassembled WGS sequence"/>
</dbReference>
<dbReference type="EMBL" id="BKAD01000023">
    <property type="protein sequence ID" value="GEP31078.1"/>
    <property type="molecule type" value="Genomic_DNA"/>
</dbReference>
<evidence type="ECO:0000313" key="1">
    <source>
        <dbReference type="EMBL" id="GEP31078.1"/>
    </source>
</evidence>
<protein>
    <recommendedName>
        <fullName evidence="3">ATPase</fullName>
    </recommendedName>
</protein>
<dbReference type="RefSeq" id="WP_147073725.1">
    <property type="nucleotide sequence ID" value="NZ_AP021884.1"/>
</dbReference>
<evidence type="ECO:0008006" key="3">
    <source>
        <dbReference type="Google" id="ProtNLM"/>
    </source>
</evidence>
<dbReference type="Gene3D" id="3.30.565.10">
    <property type="entry name" value="Histidine kinase-like ATPase, C-terminal domain"/>
    <property type="match status" value="1"/>
</dbReference>
<gene>
    <name evidence="1" type="ORF">TPL01_22160</name>
</gene>
<proteinExistence type="predicted"/>
<dbReference type="Pfam" id="PF13589">
    <property type="entry name" value="HATPase_c_3"/>
    <property type="match status" value="1"/>
</dbReference>
<dbReference type="OrthoDB" id="8802554at2"/>
<name>A0A512L9A9_9PROT</name>
<accession>A0A512L9A9</accession>
<sequence length="528" mass="59943">MQIQVRINEEGALRNQRYAFTDKFTLISELMQNARRAGARRIEISYDETSKILRVVDDGCGISDFQKLLTFNESGWDKDTCDEERPFGIGFSKCLYSASRCIVASRNRKIDFLTEEALSRRPIDVVDIEHHPHTVIELHDVQLPGLKNHLETMCSGFPVAVWLNGIELPRIHAIGHLPFVSANIGHVYLTGTRDGKHASDTLVFLQGFCVMRSSYFDAAQVNVVHLDSKEFVARLPDRDKLIDEDDQRKRIDACLKSLWRQALLEAKAGMEAEAFVDTFFEAMRRWGHLDLLNAIPLLPKCLCERIVGYPIQEGYEDCDYLETVQRFLTRSDIEEGSVVLVELDNMSDESAACWMVARTKGYIVISSTSLHHDHWVQRYVRTIDEQAARVEAVGEHCRATLEGRWIWPQVILCDAVSVTIGDDRVDLTEDGVYHDGSLFIPSGECSGEPVRQASSFIDEHDQFLEDQCDADRDALVDLIRRLRSVDPKATLDSLLQELKLEKYPLLQGKTFQLRVGQNCGEHAVELIG</sequence>